<evidence type="ECO:0000313" key="1">
    <source>
        <dbReference type="EMBL" id="MEQ2434381.1"/>
    </source>
</evidence>
<keyword evidence="2" id="KW-1185">Reference proteome</keyword>
<comment type="caution">
    <text evidence="1">The sequence shown here is derived from an EMBL/GenBank/DDBJ whole genome shotgun (WGS) entry which is preliminary data.</text>
</comment>
<dbReference type="EMBL" id="JBBMFP010000044">
    <property type="protein sequence ID" value="MEQ2434381.1"/>
    <property type="molecule type" value="Genomic_DNA"/>
</dbReference>
<reference evidence="1 2" key="1">
    <citation type="submission" date="2024-03" db="EMBL/GenBank/DDBJ databases">
        <title>Human intestinal bacterial collection.</title>
        <authorList>
            <person name="Pauvert C."/>
            <person name="Hitch T.C.A."/>
            <person name="Clavel T."/>
        </authorList>
    </citation>
    <scope>NUCLEOTIDE SEQUENCE [LARGE SCALE GENOMIC DNA]</scope>
    <source>
        <strain evidence="1 2">CLA-SR-H028</strain>
    </source>
</reference>
<protein>
    <submittedName>
        <fullName evidence="1">Uncharacterized protein</fullName>
    </submittedName>
</protein>
<gene>
    <name evidence="1" type="ORF">WMO65_25660</name>
</gene>
<name>A0ABV1DVH3_9FIRM</name>
<dbReference type="RefSeq" id="WP_243128908.1">
    <property type="nucleotide sequence ID" value="NZ_JBBMFP010000044.1"/>
</dbReference>
<dbReference type="Proteomes" id="UP001457898">
    <property type="component" value="Unassembled WGS sequence"/>
</dbReference>
<accession>A0ABV1DVH3</accession>
<evidence type="ECO:0000313" key="2">
    <source>
        <dbReference type="Proteomes" id="UP001457898"/>
    </source>
</evidence>
<organism evidence="1 2">
    <name type="scientific">Blautia caccae</name>
    <dbReference type="NCBI Taxonomy" id="3133175"/>
    <lineage>
        <taxon>Bacteria</taxon>
        <taxon>Bacillati</taxon>
        <taxon>Bacillota</taxon>
        <taxon>Clostridia</taxon>
        <taxon>Lachnospirales</taxon>
        <taxon>Lachnospiraceae</taxon>
        <taxon>Blautia</taxon>
    </lineage>
</organism>
<sequence>MNYGILASGSCLLTDIVDQLHETSKKVNIVDRLSHHLAKGTPGEALKDYLTQVKK</sequence>
<proteinExistence type="predicted"/>